<organism evidence="11 12">
    <name type="scientific">Saitoella complicata (strain BCRC 22490 / CBS 7301 / JCM 7358 / NBRC 10748 / NRRL Y-17804)</name>
    <dbReference type="NCBI Taxonomy" id="698492"/>
    <lineage>
        <taxon>Eukaryota</taxon>
        <taxon>Fungi</taxon>
        <taxon>Dikarya</taxon>
        <taxon>Ascomycota</taxon>
        <taxon>Taphrinomycotina</taxon>
        <taxon>Taphrinomycotina incertae sedis</taxon>
        <taxon>Saitoella</taxon>
    </lineage>
</organism>
<keyword evidence="12" id="KW-1185">Reference proteome</keyword>
<gene>
    <name evidence="11" type="ORF">G7K_1893-t1</name>
</gene>
<dbReference type="InterPro" id="IPR027531">
    <property type="entry name" value="eIF3f"/>
</dbReference>
<name>A0A0E9NCY0_SAICN</name>
<feature type="coiled-coil region" evidence="8">
    <location>
        <begin position="84"/>
        <end position="115"/>
    </location>
</feature>
<reference evidence="11 12" key="1">
    <citation type="journal article" date="2011" name="J. Gen. Appl. Microbiol.">
        <title>Draft genome sequencing of the enigmatic yeast Saitoella complicata.</title>
        <authorList>
            <person name="Nishida H."/>
            <person name="Hamamoto M."/>
            <person name="Sugiyama J."/>
        </authorList>
    </citation>
    <scope>NUCLEOTIDE SEQUENCE [LARGE SCALE GENOMIC DNA]</scope>
    <source>
        <strain evidence="11 12">NRRL Y-17804</strain>
    </source>
</reference>
<evidence type="ECO:0000256" key="9">
    <source>
        <dbReference type="SAM" id="Phobius"/>
    </source>
</evidence>
<dbReference type="PROSITE" id="PS50249">
    <property type="entry name" value="MPN"/>
    <property type="match status" value="1"/>
</dbReference>
<evidence type="ECO:0000256" key="1">
    <source>
        <dbReference type="ARBA" id="ARBA00010605"/>
    </source>
</evidence>
<keyword evidence="2 7" id="KW-0963">Cytoplasm</keyword>
<keyword evidence="3 7" id="KW-0396">Initiation factor</keyword>
<evidence type="ECO:0000256" key="2">
    <source>
        <dbReference type="ARBA" id="ARBA00022490"/>
    </source>
</evidence>
<comment type="similarity">
    <text evidence="7">Belongs to the eIF-3 subunit F family.</text>
</comment>
<dbReference type="InterPro" id="IPR020070">
    <property type="entry name" value="Ribosomal_bL9_N"/>
</dbReference>
<evidence type="ECO:0000256" key="4">
    <source>
        <dbReference type="ARBA" id="ARBA00022917"/>
    </source>
</evidence>
<evidence type="ECO:0000313" key="11">
    <source>
        <dbReference type="EMBL" id="GAO47694.1"/>
    </source>
</evidence>
<evidence type="ECO:0000256" key="7">
    <source>
        <dbReference type="HAMAP-Rule" id="MF_03005"/>
    </source>
</evidence>
<comment type="function">
    <text evidence="7">Component of the eukaryotic translation initiation factor 3 (eIF-3) complex, which is involved in protein synthesis of a specialized repertoire of mRNAs and, together with other initiation factors, stimulates binding of mRNA and methionyl-tRNAi to the 40S ribosome. The eIF-3 complex specifically targets and initiates translation of a subset of mRNAs involved in cell proliferation.</text>
</comment>
<sequence>MASRSLFAPLRRLNTRSQHRTFSTTAPTAVKKEKLLQVQLIAPHPTLGAAGSIVKVPPGRMRQVLFPQGQAAYLVHGQPLPYDAKRFEERERRQNERLEMEDAERAAKKEEWERERRIRDLEVLREKSGSELVFHRRTVNSESRIGPIHGSVTAKDVVAEIMALTDAVVSEHDVSFFVNGKEVDRVREIGKAAVKVAVGSEDTVRDVIEFVAVVQPEGETGCGRCIDHDCHRALAKERVTKRKDSKAYGGMNSSIHLQTPPIMPALTLARPTLGSNVPLKVVVDPLVMFSILDHALRRPADSQERVIGTLLGVRSEDGTEVEIRNCFAVPHNESSEQVEVDMEYHKTMYALHQRANPKEVLVGWYATHPSLNAFSALIQNFYASEIPSGPCVHLTMSTKAGKEMAVETYVSSVVGITPERAADSCLFVPVASEVRYGDAERTGLEVIASAKASSTRTAIPTSDISALERSITEVLSMIDRVSAYVSRVLSGSERANNAVGRFLMDTLSQAPKLDETEVEKMFNSHLQDVLMVVYLAETVRTQLAIGSKLVGLVGERRGDTMGKKRSKVRWVCFIAILVLVFGSISCWYMIED</sequence>
<dbReference type="HAMAP" id="MF_03005">
    <property type="entry name" value="eIF3f"/>
    <property type="match status" value="1"/>
</dbReference>
<comment type="similarity">
    <text evidence="1">Belongs to the bacterial ribosomal protein bL9 family.</text>
</comment>
<dbReference type="GO" id="GO:0001732">
    <property type="term" value="P:formation of cytoplasmic translation initiation complex"/>
    <property type="evidence" value="ECO:0007669"/>
    <property type="project" value="UniProtKB-UniRule"/>
</dbReference>
<keyword evidence="8" id="KW-0175">Coiled coil</keyword>
<feature type="transmembrane region" description="Helical" evidence="9">
    <location>
        <begin position="570"/>
        <end position="590"/>
    </location>
</feature>
<proteinExistence type="inferred from homology"/>
<dbReference type="AlphaFoldDB" id="A0A0E9NCY0"/>
<dbReference type="PANTHER" id="PTHR10540:SF6">
    <property type="entry name" value="EUKARYOTIC TRANSLATION INITIATION FACTOR 3 SUBUNIT F"/>
    <property type="match status" value="1"/>
</dbReference>
<dbReference type="GO" id="GO:0008237">
    <property type="term" value="F:metallopeptidase activity"/>
    <property type="evidence" value="ECO:0007669"/>
    <property type="project" value="InterPro"/>
</dbReference>
<keyword evidence="6" id="KW-0687">Ribonucleoprotein</keyword>
<evidence type="ECO:0000259" key="10">
    <source>
        <dbReference type="PROSITE" id="PS50249"/>
    </source>
</evidence>
<evidence type="ECO:0000256" key="5">
    <source>
        <dbReference type="ARBA" id="ARBA00022980"/>
    </source>
</evidence>
<dbReference type="GO" id="GO:0005840">
    <property type="term" value="C:ribosome"/>
    <property type="evidence" value="ECO:0007669"/>
    <property type="project" value="UniProtKB-KW"/>
</dbReference>
<accession>A0A0E9NCY0</accession>
<dbReference type="GO" id="GO:0031369">
    <property type="term" value="F:translation initiation factor binding"/>
    <property type="evidence" value="ECO:0007669"/>
    <property type="project" value="InterPro"/>
</dbReference>
<dbReference type="GO" id="GO:0071541">
    <property type="term" value="C:eukaryotic translation initiation factor 3 complex, eIF3m"/>
    <property type="evidence" value="ECO:0007669"/>
    <property type="project" value="TreeGrafter"/>
</dbReference>
<dbReference type="GO" id="GO:0033290">
    <property type="term" value="C:eukaryotic 48S preinitiation complex"/>
    <property type="evidence" value="ECO:0007669"/>
    <property type="project" value="UniProtKB-UniRule"/>
</dbReference>
<dbReference type="CDD" id="cd08064">
    <property type="entry name" value="MPN_eIF3f"/>
    <property type="match status" value="1"/>
</dbReference>
<dbReference type="Pfam" id="PF13012">
    <property type="entry name" value="MitMem_reg"/>
    <property type="match status" value="1"/>
</dbReference>
<dbReference type="InterPro" id="IPR009027">
    <property type="entry name" value="Ribosomal_bL9/RNase_H1_N"/>
</dbReference>
<dbReference type="InterPro" id="IPR024969">
    <property type="entry name" value="EIF3F/CSN6-like_C"/>
</dbReference>
<dbReference type="InterPro" id="IPR036935">
    <property type="entry name" value="Ribosomal_bL9_N_sf"/>
</dbReference>
<dbReference type="Pfam" id="PF01281">
    <property type="entry name" value="Ribosomal_L9_N"/>
    <property type="match status" value="1"/>
</dbReference>
<reference evidence="11 12" key="3">
    <citation type="journal article" date="2015" name="Genome Announc.">
        <title>Draft Genome Sequence of the Archiascomycetous Yeast Saitoella complicata.</title>
        <authorList>
            <person name="Yamauchi K."/>
            <person name="Kondo S."/>
            <person name="Hamamoto M."/>
            <person name="Takahashi Y."/>
            <person name="Ogura Y."/>
            <person name="Hayashi T."/>
            <person name="Nishida H."/>
        </authorList>
    </citation>
    <scope>NUCLEOTIDE SEQUENCE [LARGE SCALE GENOMIC DNA]</scope>
    <source>
        <strain evidence="11 12">NRRL Y-17804</strain>
    </source>
</reference>
<dbReference type="Proteomes" id="UP000033140">
    <property type="component" value="Unassembled WGS sequence"/>
</dbReference>
<dbReference type="EMBL" id="BACD03000010">
    <property type="protein sequence ID" value="GAO47694.1"/>
    <property type="molecule type" value="Genomic_DNA"/>
</dbReference>
<protein>
    <recommendedName>
        <fullName evidence="7">Eukaryotic translation initiation factor 3 subunit F</fullName>
        <shortName evidence="7">eIF3f</shortName>
    </recommendedName>
</protein>
<dbReference type="InterPro" id="IPR000555">
    <property type="entry name" value="JAMM/MPN+_dom"/>
</dbReference>
<evidence type="ECO:0000256" key="6">
    <source>
        <dbReference type="ARBA" id="ARBA00023274"/>
    </source>
</evidence>
<dbReference type="SMART" id="SM00232">
    <property type="entry name" value="JAB_MPN"/>
    <property type="match status" value="1"/>
</dbReference>
<dbReference type="GO" id="GO:0016282">
    <property type="term" value="C:eukaryotic 43S preinitiation complex"/>
    <property type="evidence" value="ECO:0007669"/>
    <property type="project" value="UniProtKB-UniRule"/>
</dbReference>
<keyword evidence="9" id="KW-1133">Transmembrane helix</keyword>
<evidence type="ECO:0000256" key="8">
    <source>
        <dbReference type="SAM" id="Coils"/>
    </source>
</evidence>
<dbReference type="SUPFAM" id="SSF55658">
    <property type="entry name" value="L9 N-domain-like"/>
    <property type="match status" value="1"/>
</dbReference>
<dbReference type="Pfam" id="PF01398">
    <property type="entry name" value="JAB"/>
    <property type="match status" value="1"/>
</dbReference>
<keyword evidence="9" id="KW-0812">Transmembrane</keyword>
<keyword evidence="5" id="KW-0689">Ribosomal protein</keyword>
<keyword evidence="4 7" id="KW-0648">Protein biosynthesis</keyword>
<keyword evidence="9" id="KW-0472">Membrane</keyword>
<feature type="domain" description="MPN" evidence="10">
    <location>
        <begin position="281"/>
        <end position="415"/>
    </location>
</feature>
<dbReference type="PANTHER" id="PTHR10540">
    <property type="entry name" value="EUKARYOTIC TRANSLATION INITIATION FACTOR 3 SUBUNIT F-RELATED"/>
    <property type="match status" value="1"/>
</dbReference>
<comment type="caution">
    <text evidence="11">The sequence shown here is derived from an EMBL/GenBank/DDBJ whole genome shotgun (WGS) entry which is preliminary data.</text>
</comment>
<reference evidence="11 12" key="2">
    <citation type="journal article" date="2014" name="J. Gen. Appl. Microbiol.">
        <title>The early diverging ascomycetous budding yeast Saitoella complicata has three histone deacetylases belonging to the Clr6, Hos2, and Rpd3 lineages.</title>
        <authorList>
            <person name="Nishida H."/>
            <person name="Matsumoto T."/>
            <person name="Kondo S."/>
            <person name="Hamamoto M."/>
            <person name="Yoshikawa H."/>
        </authorList>
    </citation>
    <scope>NUCLEOTIDE SEQUENCE [LARGE SCALE GENOMIC DNA]</scope>
    <source>
        <strain evidence="11 12">NRRL Y-17804</strain>
    </source>
</reference>
<comment type="subcellular location">
    <subcellularLocation>
        <location evidence="7">Cytoplasm</location>
    </subcellularLocation>
</comment>
<dbReference type="Gene3D" id="3.40.140.10">
    <property type="entry name" value="Cytidine Deaminase, domain 2"/>
    <property type="match status" value="1"/>
</dbReference>
<evidence type="ECO:0000256" key="3">
    <source>
        <dbReference type="ARBA" id="ARBA00022540"/>
    </source>
</evidence>
<dbReference type="GO" id="GO:0003743">
    <property type="term" value="F:translation initiation factor activity"/>
    <property type="evidence" value="ECO:0007669"/>
    <property type="project" value="UniProtKB-UniRule"/>
</dbReference>
<dbReference type="STRING" id="698492.A0A0E9NCY0"/>
<dbReference type="Gene3D" id="3.40.5.10">
    <property type="entry name" value="Ribosomal protein L9, N-terminal domain"/>
    <property type="match status" value="1"/>
</dbReference>
<evidence type="ECO:0000313" key="12">
    <source>
        <dbReference type="Proteomes" id="UP000033140"/>
    </source>
</evidence>
<comment type="subunit">
    <text evidence="7">Component of the eukaryotic translation initiation factor 3 (eIF-3) complex.</text>
</comment>
<dbReference type="InterPro" id="IPR037518">
    <property type="entry name" value="MPN"/>
</dbReference>